<keyword evidence="6" id="KW-0862">Zinc</keyword>
<name>A0AA41X5M4_9ALTE</name>
<dbReference type="InterPro" id="IPR045175">
    <property type="entry name" value="M28_fam"/>
</dbReference>
<evidence type="ECO:0000256" key="6">
    <source>
        <dbReference type="ARBA" id="ARBA00022833"/>
    </source>
</evidence>
<protein>
    <submittedName>
        <fullName evidence="9">M28 family metallopeptidase</fullName>
    </submittedName>
</protein>
<dbReference type="EMBL" id="JANATA010000014">
    <property type="protein sequence ID" value="MCP3429059.1"/>
    <property type="molecule type" value="Genomic_DNA"/>
</dbReference>
<feature type="signal peptide" evidence="7">
    <location>
        <begin position="1"/>
        <end position="18"/>
    </location>
</feature>
<feature type="chain" id="PRO_5041383375" evidence="7">
    <location>
        <begin position="19"/>
        <end position="559"/>
    </location>
</feature>
<dbReference type="GO" id="GO:0046872">
    <property type="term" value="F:metal ion binding"/>
    <property type="evidence" value="ECO:0007669"/>
    <property type="project" value="UniProtKB-KW"/>
</dbReference>
<dbReference type="PROSITE" id="PS51257">
    <property type="entry name" value="PROKAR_LIPOPROTEIN"/>
    <property type="match status" value="1"/>
</dbReference>
<dbReference type="PANTHER" id="PTHR12147:SF56">
    <property type="entry name" value="AMINOPEPTIDASE YDR415C-RELATED"/>
    <property type="match status" value="1"/>
</dbReference>
<dbReference type="Proteomes" id="UP001165413">
    <property type="component" value="Unassembled WGS sequence"/>
</dbReference>
<dbReference type="SUPFAM" id="SSF53187">
    <property type="entry name" value="Zn-dependent exopeptidases"/>
    <property type="match status" value="1"/>
</dbReference>
<organism evidence="9 10">
    <name type="scientific">Opacimonas viscosa</name>
    <dbReference type="NCBI Taxonomy" id="2961944"/>
    <lineage>
        <taxon>Bacteria</taxon>
        <taxon>Pseudomonadati</taxon>
        <taxon>Pseudomonadota</taxon>
        <taxon>Gammaproteobacteria</taxon>
        <taxon>Alteromonadales</taxon>
        <taxon>Alteromonadaceae</taxon>
        <taxon>Opacimonas</taxon>
    </lineage>
</organism>
<evidence type="ECO:0000259" key="8">
    <source>
        <dbReference type="Pfam" id="PF04389"/>
    </source>
</evidence>
<evidence type="ECO:0000256" key="7">
    <source>
        <dbReference type="SAM" id="SignalP"/>
    </source>
</evidence>
<dbReference type="AlphaFoldDB" id="A0AA41X5M4"/>
<evidence type="ECO:0000256" key="4">
    <source>
        <dbReference type="ARBA" id="ARBA00022729"/>
    </source>
</evidence>
<keyword evidence="1" id="KW-0031">Aminopeptidase</keyword>
<evidence type="ECO:0000256" key="3">
    <source>
        <dbReference type="ARBA" id="ARBA00022723"/>
    </source>
</evidence>
<keyword evidence="4 7" id="KW-0732">Signal</keyword>
<proteinExistence type="predicted"/>
<dbReference type="RefSeq" id="WP_254100972.1">
    <property type="nucleotide sequence ID" value="NZ_JANATA010000014.1"/>
</dbReference>
<accession>A0AA41X5M4</accession>
<evidence type="ECO:0000256" key="5">
    <source>
        <dbReference type="ARBA" id="ARBA00022801"/>
    </source>
</evidence>
<dbReference type="InterPro" id="IPR007484">
    <property type="entry name" value="Peptidase_M28"/>
</dbReference>
<keyword evidence="5" id="KW-0378">Hydrolase</keyword>
<keyword evidence="10" id="KW-1185">Reference proteome</keyword>
<evidence type="ECO:0000256" key="1">
    <source>
        <dbReference type="ARBA" id="ARBA00022438"/>
    </source>
</evidence>
<dbReference type="Gene3D" id="3.40.630.10">
    <property type="entry name" value="Zn peptidases"/>
    <property type="match status" value="2"/>
</dbReference>
<dbReference type="Pfam" id="PF04389">
    <property type="entry name" value="Peptidase_M28"/>
    <property type="match status" value="1"/>
</dbReference>
<keyword evidence="3" id="KW-0479">Metal-binding</keyword>
<comment type="caution">
    <text evidence="9">The sequence shown here is derived from an EMBL/GenBank/DDBJ whole genome shotgun (WGS) entry which is preliminary data.</text>
</comment>
<evidence type="ECO:0000256" key="2">
    <source>
        <dbReference type="ARBA" id="ARBA00022670"/>
    </source>
</evidence>
<gene>
    <name evidence="9" type="ORF">NLF92_08895</name>
</gene>
<dbReference type="CDD" id="cd04820">
    <property type="entry name" value="PA_M28_1_1"/>
    <property type="match status" value="1"/>
</dbReference>
<dbReference type="GO" id="GO:0006508">
    <property type="term" value="P:proteolysis"/>
    <property type="evidence" value="ECO:0007669"/>
    <property type="project" value="UniProtKB-KW"/>
</dbReference>
<dbReference type="InterPro" id="IPR046450">
    <property type="entry name" value="PA_dom_sf"/>
</dbReference>
<dbReference type="SUPFAM" id="SSF52025">
    <property type="entry name" value="PA domain"/>
    <property type="match status" value="1"/>
</dbReference>
<dbReference type="GO" id="GO:0008235">
    <property type="term" value="F:metalloexopeptidase activity"/>
    <property type="evidence" value="ECO:0007669"/>
    <property type="project" value="InterPro"/>
</dbReference>
<reference evidence="9" key="1">
    <citation type="submission" date="2022-07" db="EMBL/GenBank/DDBJ databases">
        <title>Characterization of the Novel Bacterium Alteromonas immobilis LMIT006 and Alteromonas gregis LMIT007.</title>
        <authorList>
            <person name="Lin X."/>
        </authorList>
    </citation>
    <scope>NUCLEOTIDE SEQUENCE</scope>
    <source>
        <strain evidence="9">LMIT007</strain>
    </source>
</reference>
<feature type="domain" description="Peptidase M28" evidence="8">
    <location>
        <begin position="304"/>
        <end position="521"/>
    </location>
</feature>
<dbReference type="PANTHER" id="PTHR12147">
    <property type="entry name" value="METALLOPEPTIDASE M28 FAMILY MEMBER"/>
    <property type="match status" value="1"/>
</dbReference>
<sequence>MNKTLFGALACASTVLLGACQSTPPVSTTDFAKPTVNTNFIKAHMQFLASDALEGRAPGTPGLEAASQYIAAEFMKYGVQPAGENGTYEQRITFRKANLVQESPTFTLEQGDKTIEFTYPKDFITSQSMFEKDSAVSAELVFVGHGMVAPDFGIDDYAGLDVNGKIIVRVPGRHASLPNEVGQHLGSSTEIRKNAVSRGAVGMITVTTPEYEERRPYARSLNSLHQERMDWVNPAGETSRSSKQIRGTAYLPLHSAQKLFANAPVSLDDIYAQIAAKQAPKGFAMSAKATLTKSSTHVDITSPNVVGMVEGSDPVLKNEYVVFSAHHDHLGVRQSVEKDRINNGAMDNATGTATLLETARMFAALPVKPKRSVLFVAVTAEEKGLLGSDYFAKYPTVPAQAMVANVNLDMPLLTFDFSDVIAFGAEHSSMQGYVADAIEELGITLTPDPWPHMNLFTRSDHYSFVKQGIPSVFLMPGIKTHDKNVDSENILMNFLKTHYHSPTDDMNQPFNWTAAFNFAHVNFNIGYEVANADARPMWNAQSFFGQTFGKSYNLAKTEE</sequence>
<dbReference type="Gene3D" id="3.50.30.30">
    <property type="match status" value="1"/>
</dbReference>
<evidence type="ECO:0000313" key="9">
    <source>
        <dbReference type="EMBL" id="MCP3429059.1"/>
    </source>
</evidence>
<dbReference type="GO" id="GO:0004177">
    <property type="term" value="F:aminopeptidase activity"/>
    <property type="evidence" value="ECO:0007669"/>
    <property type="project" value="UniProtKB-KW"/>
</dbReference>
<keyword evidence="2" id="KW-0645">Protease</keyword>
<evidence type="ECO:0000313" key="10">
    <source>
        <dbReference type="Proteomes" id="UP001165413"/>
    </source>
</evidence>